<feature type="region of interest" description="Disordered" evidence="2">
    <location>
        <begin position="209"/>
        <end position="229"/>
    </location>
</feature>
<dbReference type="RefSeq" id="XP_033774898.1">
    <property type="nucleotide sequence ID" value="XM_033919007.1"/>
</dbReference>
<dbReference type="AlphaFoldDB" id="A0A6P8PJL7"/>
<dbReference type="GO" id="GO:0048858">
    <property type="term" value="P:cell projection morphogenesis"/>
    <property type="evidence" value="ECO:0007669"/>
    <property type="project" value="TreeGrafter"/>
</dbReference>
<keyword evidence="5" id="KW-1185">Reference proteome</keyword>
<protein>
    <submittedName>
        <fullName evidence="6">Uncharacterized protein LOC117347717 isoform X1</fullName>
    </submittedName>
</protein>
<feature type="region of interest" description="Disordered" evidence="2">
    <location>
        <begin position="122"/>
        <end position="192"/>
    </location>
</feature>
<keyword evidence="1" id="KW-0245">EGF-like domain</keyword>
<dbReference type="Proteomes" id="UP000515159">
    <property type="component" value="Chromosome 13"/>
</dbReference>
<evidence type="ECO:0000256" key="2">
    <source>
        <dbReference type="SAM" id="MobiDB-lite"/>
    </source>
</evidence>
<dbReference type="PANTHER" id="PTHR15381:SF1">
    <property type="entry name" value="CHONDROITIN SULFATE PROTEOGLYCAN 5"/>
    <property type="match status" value="1"/>
</dbReference>
<keyword evidence="3" id="KW-0472">Membrane</keyword>
<dbReference type="Gene3D" id="2.10.25.10">
    <property type="entry name" value="Laminin"/>
    <property type="match status" value="1"/>
</dbReference>
<feature type="transmembrane region" description="Helical" evidence="3">
    <location>
        <begin position="394"/>
        <end position="414"/>
    </location>
</feature>
<dbReference type="OrthoDB" id="9935774at2759"/>
<name>A0A6P8PJL7_GEOSA</name>
<organism evidence="5 6">
    <name type="scientific">Geotrypetes seraphini</name>
    <name type="common">Gaboon caecilian</name>
    <name type="synonym">Caecilia seraphini</name>
    <dbReference type="NCBI Taxonomy" id="260995"/>
    <lineage>
        <taxon>Eukaryota</taxon>
        <taxon>Metazoa</taxon>
        <taxon>Chordata</taxon>
        <taxon>Craniata</taxon>
        <taxon>Vertebrata</taxon>
        <taxon>Euteleostomi</taxon>
        <taxon>Amphibia</taxon>
        <taxon>Gymnophiona</taxon>
        <taxon>Geotrypetes</taxon>
    </lineage>
</organism>
<evidence type="ECO:0000313" key="5">
    <source>
        <dbReference type="Proteomes" id="UP000515159"/>
    </source>
</evidence>
<evidence type="ECO:0000256" key="3">
    <source>
        <dbReference type="SAM" id="Phobius"/>
    </source>
</evidence>
<dbReference type="GeneID" id="117347717"/>
<keyword evidence="3" id="KW-0812">Transmembrane</keyword>
<accession>A0A6P8PJL7</accession>
<evidence type="ECO:0000259" key="4">
    <source>
        <dbReference type="PROSITE" id="PS50026"/>
    </source>
</evidence>
<evidence type="ECO:0000313" key="6">
    <source>
        <dbReference type="RefSeq" id="XP_033774898.1"/>
    </source>
</evidence>
<dbReference type="KEGG" id="gsh:117347717"/>
<comment type="caution">
    <text evidence="1">Lacks conserved residue(s) required for the propagation of feature annotation.</text>
</comment>
<dbReference type="PROSITE" id="PS50026">
    <property type="entry name" value="EGF_3"/>
    <property type="match status" value="1"/>
</dbReference>
<feature type="domain" description="EGF-like" evidence="4">
    <location>
        <begin position="341"/>
        <end position="383"/>
    </location>
</feature>
<feature type="compositionally biased region" description="Basic residues" evidence="2">
    <location>
        <begin position="159"/>
        <end position="173"/>
    </location>
</feature>
<dbReference type="InterPro" id="IPR000742">
    <property type="entry name" value="EGF"/>
</dbReference>
<gene>
    <name evidence="6" type="primary">LOC117347717</name>
</gene>
<keyword evidence="3" id="KW-1133">Transmembrane helix</keyword>
<sequence length="524" mass="58265">MMFKLFKAGQLHSLWGLMCLIYYQTSSIHLAVSARTVALDKFSVPEKEQKFETSAKQILGSSLDMLHSLIPRLERPRPEAPTGREAAPVVIEERGIVAELIKYKEQRRGRNTMLHLLRLHSMKSTQDHARRRGGQSRVRIQARPDFEDEDLQLMMPVKPKSRSGKKAAGKRKSTPPQNAYGPVFNRSPAQNQPMTYSPTGISQEIEGSGITNRESSSDNESMQTSKGCKANSVNKIVTHSATDKGLNSGHLLNEMLPSTAMKESLVSSPTSPTYESISITSPLKSKSTLSHLTLPSTAVKELNYSLPSSGTPTDIIQENDNATTETAPCRPGYVLEKERCRSICDLTPNYCQNGGKCIVLQDVGPLCMCIQSSNVWYKGERCESFLTEFQLNCIIVACCLLLFILLLLLLVLVLKTSGRKLSRPLLGSTSKLWISSLAPQMSQSFSTLSEASDVTEQTSFGSLPRLSTFFDTERNRPLPLAQKQSLIVCEEFSSTSDFHARLLPDYHTKVPTDPSFWMMERTAF</sequence>
<evidence type="ECO:0000256" key="1">
    <source>
        <dbReference type="PROSITE-ProRule" id="PRU00076"/>
    </source>
</evidence>
<proteinExistence type="predicted"/>
<reference evidence="6" key="1">
    <citation type="submission" date="2025-08" db="UniProtKB">
        <authorList>
            <consortium name="RefSeq"/>
        </authorList>
    </citation>
    <scope>IDENTIFICATION</scope>
</reference>
<dbReference type="InParanoid" id="A0A6P8PJL7"/>
<dbReference type="PANTHER" id="PTHR15381">
    <property type="entry name" value="CHONDROITIN SULFATE PROTEOGLYCAN 5 -RELATED"/>
    <property type="match status" value="1"/>
</dbReference>
<dbReference type="GO" id="GO:0045202">
    <property type="term" value="C:synapse"/>
    <property type="evidence" value="ECO:0007669"/>
    <property type="project" value="TreeGrafter"/>
</dbReference>